<name>A0A212L4L8_9BACT</name>
<feature type="region of interest" description="Disordered" evidence="1">
    <location>
        <begin position="1"/>
        <end position="21"/>
    </location>
</feature>
<evidence type="ECO:0000256" key="1">
    <source>
        <dbReference type="SAM" id="MobiDB-lite"/>
    </source>
</evidence>
<gene>
    <name evidence="2" type="ORF">KL86DES1_20598</name>
</gene>
<dbReference type="AlphaFoldDB" id="A0A212L4L8"/>
<accession>A0A212L4L8</accession>
<evidence type="ECO:0000313" key="2">
    <source>
        <dbReference type="EMBL" id="SCM72417.1"/>
    </source>
</evidence>
<protein>
    <submittedName>
        <fullName evidence="2">Uncharacterized protein</fullName>
    </submittedName>
</protein>
<reference evidence="2" key="1">
    <citation type="submission" date="2016-08" db="EMBL/GenBank/DDBJ databases">
        <authorList>
            <person name="Seilhamer J.J."/>
        </authorList>
    </citation>
    <scope>NUCLEOTIDE SEQUENCE</scope>
    <source>
        <strain evidence="2">86-1</strain>
    </source>
</reference>
<proteinExistence type="predicted"/>
<organism evidence="2">
    <name type="scientific">uncultured Desulfovibrio sp</name>
    <dbReference type="NCBI Taxonomy" id="167968"/>
    <lineage>
        <taxon>Bacteria</taxon>
        <taxon>Pseudomonadati</taxon>
        <taxon>Thermodesulfobacteriota</taxon>
        <taxon>Desulfovibrionia</taxon>
        <taxon>Desulfovibrionales</taxon>
        <taxon>Desulfovibrionaceae</taxon>
        <taxon>Desulfovibrio</taxon>
        <taxon>environmental samples</taxon>
    </lineage>
</organism>
<sequence>MVHAESQRDSSQGSGVGGVAQGDSFGIDFRPFRVGRTENHHYVLTTKLLSGVFDALLIFQIHGSGGCSDKTFGGGEKNLRARIGEHIRHGRAGYAVPFAKQQKLLAFEFTHYQLLEIVGSL</sequence>
<dbReference type="EMBL" id="FMJC01000002">
    <property type="protein sequence ID" value="SCM72417.1"/>
    <property type="molecule type" value="Genomic_DNA"/>
</dbReference>